<organism evidence="1 2">
    <name type="scientific">Portunus trituberculatus</name>
    <name type="common">Swimming crab</name>
    <name type="synonym">Neptunus trituberculatus</name>
    <dbReference type="NCBI Taxonomy" id="210409"/>
    <lineage>
        <taxon>Eukaryota</taxon>
        <taxon>Metazoa</taxon>
        <taxon>Ecdysozoa</taxon>
        <taxon>Arthropoda</taxon>
        <taxon>Crustacea</taxon>
        <taxon>Multicrustacea</taxon>
        <taxon>Malacostraca</taxon>
        <taxon>Eumalacostraca</taxon>
        <taxon>Eucarida</taxon>
        <taxon>Decapoda</taxon>
        <taxon>Pleocyemata</taxon>
        <taxon>Brachyura</taxon>
        <taxon>Eubrachyura</taxon>
        <taxon>Portunoidea</taxon>
        <taxon>Portunidae</taxon>
        <taxon>Portuninae</taxon>
        <taxon>Portunus</taxon>
    </lineage>
</organism>
<evidence type="ECO:0000313" key="1">
    <source>
        <dbReference type="EMBL" id="MPC57126.1"/>
    </source>
</evidence>
<dbReference type="AlphaFoldDB" id="A0A5B7GHQ4"/>
<reference evidence="1 2" key="1">
    <citation type="submission" date="2019-05" db="EMBL/GenBank/DDBJ databases">
        <title>Another draft genome of Portunus trituberculatus and its Hox gene families provides insights of decapod evolution.</title>
        <authorList>
            <person name="Jeong J.-H."/>
            <person name="Song I."/>
            <person name="Kim S."/>
            <person name="Choi T."/>
            <person name="Kim D."/>
            <person name="Ryu S."/>
            <person name="Kim W."/>
        </authorList>
    </citation>
    <scope>NUCLEOTIDE SEQUENCE [LARGE SCALE GENOMIC DNA]</scope>
    <source>
        <tissue evidence="1">Muscle</tissue>
    </source>
</reference>
<gene>
    <name evidence="1" type="ORF">E2C01_051100</name>
</gene>
<name>A0A5B7GHQ4_PORTR</name>
<accession>A0A5B7GHQ4</accession>
<protein>
    <submittedName>
        <fullName evidence="1">Uncharacterized protein</fullName>
    </submittedName>
</protein>
<proteinExistence type="predicted"/>
<dbReference type="EMBL" id="VSRR010014526">
    <property type="protein sequence ID" value="MPC57126.1"/>
    <property type="molecule type" value="Genomic_DNA"/>
</dbReference>
<sequence length="94" mass="10082">MWHSHLETFAPSCSSRCCEVPRVDAGSSVEVLSGQRNVRIFNKAANVSKFIPEFGRAMAGGSQCNHTATRCLVLFFIAPQRTPGASDGCGPPVK</sequence>
<comment type="caution">
    <text evidence="1">The sequence shown here is derived from an EMBL/GenBank/DDBJ whole genome shotgun (WGS) entry which is preliminary data.</text>
</comment>
<dbReference type="Proteomes" id="UP000324222">
    <property type="component" value="Unassembled WGS sequence"/>
</dbReference>
<evidence type="ECO:0000313" key="2">
    <source>
        <dbReference type="Proteomes" id="UP000324222"/>
    </source>
</evidence>
<keyword evidence="2" id="KW-1185">Reference proteome</keyword>